<dbReference type="EMBL" id="CP127295">
    <property type="protein sequence ID" value="WIY07272.1"/>
    <property type="molecule type" value="Genomic_DNA"/>
</dbReference>
<name>A0A9Y2K1P2_9PSEU</name>
<reference evidence="2 3" key="1">
    <citation type="submission" date="2023-06" db="EMBL/GenBank/DDBJ databases">
        <authorList>
            <person name="Oyuntsetseg B."/>
            <person name="Kim S.B."/>
        </authorList>
    </citation>
    <scope>NUCLEOTIDE SEQUENCE [LARGE SCALE GENOMIC DNA]</scope>
    <source>
        <strain evidence="2 3">4-36</strain>
    </source>
</reference>
<gene>
    <name evidence="2" type="ORF">QRX60_05860</name>
</gene>
<accession>A0A9Y2K1P2</accession>
<dbReference type="Proteomes" id="UP001239397">
    <property type="component" value="Chromosome"/>
</dbReference>
<dbReference type="InterPro" id="IPR007278">
    <property type="entry name" value="DUF397"/>
</dbReference>
<evidence type="ECO:0000259" key="1">
    <source>
        <dbReference type="Pfam" id="PF04149"/>
    </source>
</evidence>
<evidence type="ECO:0000313" key="3">
    <source>
        <dbReference type="Proteomes" id="UP001239397"/>
    </source>
</evidence>
<keyword evidence="3" id="KW-1185">Reference proteome</keyword>
<dbReference type="KEGG" id="amog:QRX60_05860"/>
<dbReference type="Pfam" id="PF04149">
    <property type="entry name" value="DUF397"/>
    <property type="match status" value="1"/>
</dbReference>
<organism evidence="2 3">
    <name type="scientific">Amycolatopsis mongoliensis</name>
    <dbReference type="NCBI Taxonomy" id="715475"/>
    <lineage>
        <taxon>Bacteria</taxon>
        <taxon>Bacillati</taxon>
        <taxon>Actinomycetota</taxon>
        <taxon>Actinomycetes</taxon>
        <taxon>Pseudonocardiales</taxon>
        <taxon>Pseudonocardiaceae</taxon>
        <taxon>Amycolatopsis</taxon>
    </lineage>
</organism>
<sequence length="58" mass="6106">MNQWRKSSYSGGENTACVEVAFAAPAVAVRDSKDPSGPRFAVDAAAWLSFLASVTRTG</sequence>
<protein>
    <submittedName>
        <fullName evidence="2">DUF397 domain-containing protein</fullName>
    </submittedName>
</protein>
<proteinExistence type="predicted"/>
<dbReference type="AlphaFoldDB" id="A0A9Y2K1P2"/>
<evidence type="ECO:0000313" key="2">
    <source>
        <dbReference type="EMBL" id="WIY07272.1"/>
    </source>
</evidence>
<feature type="domain" description="DUF397" evidence="1">
    <location>
        <begin position="3"/>
        <end position="54"/>
    </location>
</feature>